<feature type="signal peptide" evidence="5">
    <location>
        <begin position="1"/>
        <end position="22"/>
    </location>
</feature>
<accession>A0A7G9W9U5</accession>
<dbReference type="Gene3D" id="3.40.50.1980">
    <property type="entry name" value="Nitrogenase molybdenum iron protein domain"/>
    <property type="match status" value="2"/>
</dbReference>
<dbReference type="KEGG" id="acae:HYG86_12115"/>
<dbReference type="Pfam" id="PF01497">
    <property type="entry name" value="Peripla_BP_2"/>
    <property type="match status" value="1"/>
</dbReference>
<dbReference type="GO" id="GO:0030288">
    <property type="term" value="C:outer membrane-bounded periplasmic space"/>
    <property type="evidence" value="ECO:0007669"/>
    <property type="project" value="TreeGrafter"/>
</dbReference>
<evidence type="ECO:0000259" key="6">
    <source>
        <dbReference type="PROSITE" id="PS50983"/>
    </source>
</evidence>
<evidence type="ECO:0000256" key="3">
    <source>
        <dbReference type="ARBA" id="ARBA00022448"/>
    </source>
</evidence>
<dbReference type="PANTHER" id="PTHR30532:SF28">
    <property type="entry name" value="PETROBACTIN-BINDING PROTEIN YCLQ"/>
    <property type="match status" value="1"/>
</dbReference>
<reference evidence="7 8" key="1">
    <citation type="submission" date="2020-07" db="EMBL/GenBank/DDBJ databases">
        <title>Alkalicella. sp. LB2 genome.</title>
        <authorList>
            <person name="Postec A."/>
            <person name="Quemeneur M."/>
        </authorList>
    </citation>
    <scope>NUCLEOTIDE SEQUENCE [LARGE SCALE GENOMIC DNA]</scope>
    <source>
        <strain evidence="7 8">LB2</strain>
    </source>
</reference>
<name>A0A7G9W9U5_ALKCA</name>
<dbReference type="EMBL" id="CP058559">
    <property type="protein sequence ID" value="QNO15457.1"/>
    <property type="molecule type" value="Genomic_DNA"/>
</dbReference>
<dbReference type="InterPro" id="IPR051313">
    <property type="entry name" value="Bact_iron-sidero_bind"/>
</dbReference>
<comment type="subcellular location">
    <subcellularLocation>
        <location evidence="1">Cell envelope</location>
    </subcellularLocation>
</comment>
<keyword evidence="8" id="KW-1185">Reference proteome</keyword>
<dbReference type="InterPro" id="IPR033870">
    <property type="entry name" value="FatB"/>
</dbReference>
<feature type="domain" description="Fe/B12 periplasmic-binding" evidence="6">
    <location>
        <begin position="57"/>
        <end position="315"/>
    </location>
</feature>
<dbReference type="CDD" id="cd01140">
    <property type="entry name" value="FatB"/>
    <property type="match status" value="1"/>
</dbReference>
<dbReference type="PROSITE" id="PS51257">
    <property type="entry name" value="PROKAR_LIPOPROTEIN"/>
    <property type="match status" value="1"/>
</dbReference>
<dbReference type="AlphaFoldDB" id="A0A7G9W9U5"/>
<gene>
    <name evidence="7" type="ORF">HYG86_12115</name>
</gene>
<keyword evidence="4 5" id="KW-0732">Signal</keyword>
<dbReference type="PANTHER" id="PTHR30532">
    <property type="entry name" value="IRON III DICITRATE-BINDING PERIPLASMIC PROTEIN"/>
    <property type="match status" value="1"/>
</dbReference>
<feature type="chain" id="PRO_5038492215" evidence="5">
    <location>
        <begin position="23"/>
        <end position="315"/>
    </location>
</feature>
<dbReference type="GO" id="GO:1901678">
    <property type="term" value="P:iron coordination entity transport"/>
    <property type="evidence" value="ECO:0007669"/>
    <property type="project" value="UniProtKB-ARBA"/>
</dbReference>
<dbReference type="InterPro" id="IPR002491">
    <property type="entry name" value="ABC_transptr_periplasmic_BD"/>
</dbReference>
<proteinExistence type="inferred from homology"/>
<dbReference type="PROSITE" id="PS50983">
    <property type="entry name" value="FE_B12_PBP"/>
    <property type="match status" value="1"/>
</dbReference>
<keyword evidence="3" id="KW-0813">Transport</keyword>
<evidence type="ECO:0000256" key="1">
    <source>
        <dbReference type="ARBA" id="ARBA00004196"/>
    </source>
</evidence>
<comment type="similarity">
    <text evidence="2">Belongs to the bacterial solute-binding protein 8 family.</text>
</comment>
<dbReference type="SUPFAM" id="SSF53807">
    <property type="entry name" value="Helical backbone' metal receptor"/>
    <property type="match status" value="1"/>
</dbReference>
<evidence type="ECO:0000313" key="8">
    <source>
        <dbReference type="Proteomes" id="UP000516160"/>
    </source>
</evidence>
<evidence type="ECO:0000256" key="5">
    <source>
        <dbReference type="SAM" id="SignalP"/>
    </source>
</evidence>
<dbReference type="Proteomes" id="UP000516160">
    <property type="component" value="Chromosome"/>
</dbReference>
<dbReference type="RefSeq" id="WP_213165820.1">
    <property type="nucleotide sequence ID" value="NZ_CP058559.1"/>
</dbReference>
<protein>
    <submittedName>
        <fullName evidence="7">Siderophore ABC transporter substrate-binding protein</fullName>
    </submittedName>
</protein>
<evidence type="ECO:0000256" key="4">
    <source>
        <dbReference type="ARBA" id="ARBA00022729"/>
    </source>
</evidence>
<sequence length="315" mass="34924">MFKRKGLMLLAFLMIISMIGLTACSTEATTEGNVEDLETVTITHELGEATVVKNPQRVIVFDYATLDSLNQMDVEIIGLPKSNIPAYLGQYNDNKYEDVGTLFEPNYEKIYELRPDLILIAGRQRDVYSDLAEIAPTVFLPIDNQDYLGSFTSNLRVLGEIFEKEDFVNAEINKIETQISEVNSQVTEAGKNALIIMANDGALSVYGPNSRFNVIHKEFGYPAADETIEVSNHGQSISFEYILEVNPDIIFVIDRAAVTGGTNGASKVLDNDIVRMTNAYKNHTINYLSSHIWYVASGGLEGTNIMIEEISAALK</sequence>
<evidence type="ECO:0000313" key="7">
    <source>
        <dbReference type="EMBL" id="QNO15457.1"/>
    </source>
</evidence>
<evidence type="ECO:0000256" key="2">
    <source>
        <dbReference type="ARBA" id="ARBA00008814"/>
    </source>
</evidence>
<organism evidence="7 8">
    <name type="scientific">Alkalicella caledoniensis</name>
    <dbReference type="NCBI Taxonomy" id="2731377"/>
    <lineage>
        <taxon>Bacteria</taxon>
        <taxon>Bacillati</taxon>
        <taxon>Bacillota</taxon>
        <taxon>Clostridia</taxon>
        <taxon>Eubacteriales</taxon>
        <taxon>Proteinivoracaceae</taxon>
        <taxon>Alkalicella</taxon>
    </lineage>
</organism>